<name>A0A3E2VA70_9FIRM</name>
<dbReference type="RefSeq" id="WP_117505024.1">
    <property type="nucleotide sequence ID" value="NZ_JAKNHV010000008.1"/>
</dbReference>
<accession>A0A3E2VA70</accession>
<comment type="caution">
    <text evidence="3">The sequence shown here is derived from an EMBL/GenBank/DDBJ whole genome shotgun (WGS) entry which is preliminary data.</text>
</comment>
<dbReference type="EMBL" id="QVEZ01000001">
    <property type="protein sequence ID" value="RGC07457.1"/>
    <property type="molecule type" value="Genomic_DNA"/>
</dbReference>
<evidence type="ECO:0000313" key="5">
    <source>
        <dbReference type="Proteomes" id="UP000261140"/>
    </source>
</evidence>
<sequence>MPNRTKDDLWERQPGESAQAYEAFAIYRDMGSNRSLRVVAEQLSKSDTLIKRWSREKKWGERCRAYDNHLDDVARQEALRKYKKMRTRHIGIALQLQEKALAELKNLPDGSMTPKDIIQFLDKATELERDNRMEEAGVTAGGKTAEEQEETTLSLADEIAAAYENRKRGEQT</sequence>
<proteinExistence type="predicted"/>
<dbReference type="Proteomes" id="UP000261079">
    <property type="component" value="Unassembled WGS sequence"/>
</dbReference>
<dbReference type="AlphaFoldDB" id="A0A3E2VA70"/>
<organism evidence="3 4">
    <name type="scientific">Faecalibacterium prausnitzii</name>
    <dbReference type="NCBI Taxonomy" id="853"/>
    <lineage>
        <taxon>Bacteria</taxon>
        <taxon>Bacillati</taxon>
        <taxon>Bacillota</taxon>
        <taxon>Clostridia</taxon>
        <taxon>Eubacteriales</taxon>
        <taxon>Oscillospiraceae</taxon>
        <taxon>Faecalibacterium</taxon>
    </lineage>
</organism>
<evidence type="ECO:0000313" key="4">
    <source>
        <dbReference type="Proteomes" id="UP000261079"/>
    </source>
</evidence>
<evidence type="ECO:0000313" key="2">
    <source>
        <dbReference type="EMBL" id="RGB71829.1"/>
    </source>
</evidence>
<evidence type="ECO:0000256" key="1">
    <source>
        <dbReference type="SAM" id="MobiDB-lite"/>
    </source>
</evidence>
<protein>
    <submittedName>
        <fullName evidence="3">Uncharacterized protein</fullName>
    </submittedName>
</protein>
<dbReference type="Proteomes" id="UP000261140">
    <property type="component" value="Unassembled WGS sequence"/>
</dbReference>
<reference evidence="4 5" key="1">
    <citation type="submission" date="2018-08" db="EMBL/GenBank/DDBJ databases">
        <title>A genome reference for cultivated species of the human gut microbiota.</title>
        <authorList>
            <person name="Zou Y."/>
            <person name="Xue W."/>
            <person name="Luo G."/>
        </authorList>
    </citation>
    <scope>NUCLEOTIDE SEQUENCE [LARGE SCALE GENOMIC DNA]</scope>
    <source>
        <strain evidence="2 5">AF36-11AT</strain>
        <strain evidence="3 4">AM42-11AC</strain>
    </source>
</reference>
<evidence type="ECO:0000313" key="3">
    <source>
        <dbReference type="EMBL" id="RGC07457.1"/>
    </source>
</evidence>
<feature type="region of interest" description="Disordered" evidence="1">
    <location>
        <begin position="129"/>
        <end position="151"/>
    </location>
</feature>
<dbReference type="EMBL" id="QVEQ01000003">
    <property type="protein sequence ID" value="RGB71829.1"/>
    <property type="molecule type" value="Genomic_DNA"/>
</dbReference>
<gene>
    <name evidence="3" type="ORF">DW905_02480</name>
    <name evidence="2" type="ORF">DWZ89_04825</name>
</gene>